<feature type="transmembrane region" description="Helical" evidence="7">
    <location>
        <begin position="101"/>
        <end position="125"/>
    </location>
</feature>
<dbReference type="AlphaFoldDB" id="A0A1H9WS60"/>
<organism evidence="9 10">
    <name type="scientific">Lentzea albida</name>
    <dbReference type="NCBI Taxonomy" id="65499"/>
    <lineage>
        <taxon>Bacteria</taxon>
        <taxon>Bacillati</taxon>
        <taxon>Actinomycetota</taxon>
        <taxon>Actinomycetes</taxon>
        <taxon>Pseudonocardiales</taxon>
        <taxon>Pseudonocardiaceae</taxon>
        <taxon>Lentzea</taxon>
    </lineage>
</organism>
<evidence type="ECO:0000313" key="10">
    <source>
        <dbReference type="Proteomes" id="UP000199503"/>
    </source>
</evidence>
<evidence type="ECO:0000256" key="5">
    <source>
        <dbReference type="ARBA" id="ARBA00022989"/>
    </source>
</evidence>
<evidence type="ECO:0000256" key="4">
    <source>
        <dbReference type="ARBA" id="ARBA00022692"/>
    </source>
</evidence>
<evidence type="ECO:0000256" key="2">
    <source>
        <dbReference type="ARBA" id="ARBA00022448"/>
    </source>
</evidence>
<dbReference type="STRING" id="65499.SAMN04488000_12459"/>
<protein>
    <submittedName>
        <fullName evidence="9">Peptide/nickel transport system permease protein</fullName>
    </submittedName>
</protein>
<keyword evidence="5 7" id="KW-1133">Transmembrane helix</keyword>
<dbReference type="OrthoDB" id="9778910at2"/>
<dbReference type="Pfam" id="PF00528">
    <property type="entry name" value="BPD_transp_1"/>
    <property type="match status" value="1"/>
</dbReference>
<evidence type="ECO:0000256" key="3">
    <source>
        <dbReference type="ARBA" id="ARBA00022475"/>
    </source>
</evidence>
<feature type="transmembrane region" description="Helical" evidence="7">
    <location>
        <begin position="137"/>
        <end position="166"/>
    </location>
</feature>
<dbReference type="Pfam" id="PF19300">
    <property type="entry name" value="BPD_transp_1_N"/>
    <property type="match status" value="1"/>
</dbReference>
<evidence type="ECO:0000313" key="9">
    <source>
        <dbReference type="EMBL" id="SES36748.1"/>
    </source>
</evidence>
<dbReference type="SUPFAM" id="SSF161098">
    <property type="entry name" value="MetI-like"/>
    <property type="match status" value="1"/>
</dbReference>
<keyword evidence="10" id="KW-1185">Reference proteome</keyword>
<keyword evidence="3" id="KW-1003">Cell membrane</keyword>
<feature type="domain" description="ABC transmembrane type-1" evidence="8">
    <location>
        <begin position="101"/>
        <end position="305"/>
    </location>
</feature>
<dbReference type="Proteomes" id="UP000199503">
    <property type="component" value="Unassembled WGS sequence"/>
</dbReference>
<feature type="transmembrane region" description="Helical" evidence="7">
    <location>
        <begin position="286"/>
        <end position="312"/>
    </location>
</feature>
<evidence type="ECO:0000256" key="7">
    <source>
        <dbReference type="RuleBase" id="RU363032"/>
    </source>
</evidence>
<feature type="transmembrane region" description="Helical" evidence="7">
    <location>
        <begin position="239"/>
        <end position="266"/>
    </location>
</feature>
<keyword evidence="4 7" id="KW-0812">Transmembrane</keyword>
<dbReference type="PROSITE" id="PS50928">
    <property type="entry name" value="ABC_TM1"/>
    <property type="match status" value="1"/>
</dbReference>
<evidence type="ECO:0000256" key="6">
    <source>
        <dbReference type="ARBA" id="ARBA00023136"/>
    </source>
</evidence>
<dbReference type="RefSeq" id="WP_089925912.1">
    <property type="nucleotide sequence ID" value="NZ_FOFV01000024.1"/>
</dbReference>
<gene>
    <name evidence="9" type="ORF">SAMN04488000_12459</name>
</gene>
<accession>A0A1H9WS60</accession>
<dbReference type="Gene3D" id="1.10.3720.10">
    <property type="entry name" value="MetI-like"/>
    <property type="match status" value="1"/>
</dbReference>
<keyword evidence="2 7" id="KW-0813">Transport</keyword>
<dbReference type="InterPro" id="IPR045621">
    <property type="entry name" value="BPD_transp_1_N"/>
</dbReference>
<comment type="subcellular location">
    <subcellularLocation>
        <location evidence="1 7">Cell membrane</location>
        <topology evidence="1 7">Multi-pass membrane protein</topology>
    </subcellularLocation>
</comment>
<dbReference type="GO" id="GO:0005886">
    <property type="term" value="C:plasma membrane"/>
    <property type="evidence" value="ECO:0007669"/>
    <property type="project" value="UniProtKB-SubCell"/>
</dbReference>
<dbReference type="GO" id="GO:0055085">
    <property type="term" value="P:transmembrane transport"/>
    <property type="evidence" value="ECO:0007669"/>
    <property type="project" value="InterPro"/>
</dbReference>
<reference evidence="10" key="1">
    <citation type="submission" date="2016-10" db="EMBL/GenBank/DDBJ databases">
        <authorList>
            <person name="Varghese N."/>
            <person name="Submissions S."/>
        </authorList>
    </citation>
    <scope>NUCLEOTIDE SEQUENCE [LARGE SCALE GENOMIC DNA]</scope>
    <source>
        <strain evidence="10">DSM 44437</strain>
    </source>
</reference>
<evidence type="ECO:0000256" key="1">
    <source>
        <dbReference type="ARBA" id="ARBA00004651"/>
    </source>
</evidence>
<name>A0A1H9WS60_9PSEU</name>
<dbReference type="PANTHER" id="PTHR43163">
    <property type="entry name" value="DIPEPTIDE TRANSPORT SYSTEM PERMEASE PROTEIN DPPB-RELATED"/>
    <property type="match status" value="1"/>
</dbReference>
<proteinExistence type="inferred from homology"/>
<comment type="similarity">
    <text evidence="7">Belongs to the binding-protein-dependent transport system permease family.</text>
</comment>
<dbReference type="PANTHER" id="PTHR43163:SF3">
    <property type="entry name" value="PEPTIDE ABC TRANSPORTER PERMEASE PROTEIN"/>
    <property type="match status" value="1"/>
</dbReference>
<dbReference type="EMBL" id="FOFV01000024">
    <property type="protein sequence ID" value="SES36748.1"/>
    <property type="molecule type" value="Genomic_DNA"/>
</dbReference>
<sequence length="319" mass="32044">MSAAASLARAGGVVLARATATAVVVSAAVFAAVSALPSDAADTRTGGRASAETLAQLRETLGLDAPLWQRWGRWTTTILNGDWGRSLVTDRPVVDLVAPRLQATAVLTAVAVALAVPLALALALAAGTTRPRSARRWAAFATAGAAVPQTVVVAVLVVVLSGLLSWLPPLSLLPPGGSPAGRPDLLVLPALALALPAAAWAGGLLGGAVADAWSAPHVRDAVARGVTGWRLRTRHVLPFVLSPAIRAVAVVTAGTATSAAVVETMLGYQGLGELLVTAVAGRDTPVVAAVGLIGALVVVAGTALADLAAAVVEVRRDHR</sequence>
<dbReference type="InterPro" id="IPR000515">
    <property type="entry name" value="MetI-like"/>
</dbReference>
<feature type="transmembrane region" description="Helical" evidence="7">
    <location>
        <begin position="186"/>
        <end position="210"/>
    </location>
</feature>
<keyword evidence="6 7" id="KW-0472">Membrane</keyword>
<dbReference type="CDD" id="cd06261">
    <property type="entry name" value="TM_PBP2"/>
    <property type="match status" value="1"/>
</dbReference>
<dbReference type="InterPro" id="IPR035906">
    <property type="entry name" value="MetI-like_sf"/>
</dbReference>
<evidence type="ECO:0000259" key="8">
    <source>
        <dbReference type="PROSITE" id="PS50928"/>
    </source>
</evidence>